<evidence type="ECO:0000313" key="1">
    <source>
        <dbReference type="EMBL" id="AIG22158.1"/>
    </source>
</evidence>
<organism evidence="1">
    <name type="scientific">Russula atropurpurea</name>
    <dbReference type="NCBI Taxonomy" id="152952"/>
    <lineage>
        <taxon>Eukaryota</taxon>
        <taxon>Fungi</taxon>
        <taxon>Dikarya</taxon>
        <taxon>Basidiomycota</taxon>
        <taxon>Agaricomycotina</taxon>
        <taxon>Agaricomycetes</taxon>
        <taxon>Russulales</taxon>
        <taxon>Russulaceae</taxon>
        <taxon>Russula</taxon>
    </lineage>
</organism>
<protein>
    <submittedName>
        <fullName evidence="1">Zinc-binding peptide 2</fullName>
    </submittedName>
</protein>
<sequence>MPAQETIKDGANGGGGEGRGACTVSGCQCPGFTGNYANCARQGCGHGYNQHSD</sequence>
<accession>A0A075QTT1</accession>
<gene>
    <name evidence="1" type="primary">Zbp2</name>
</gene>
<dbReference type="AlphaFoldDB" id="A0A075QTT1"/>
<dbReference type="EMBL" id="KF477288">
    <property type="protein sequence ID" value="AIG22158.1"/>
    <property type="molecule type" value="mRNA"/>
</dbReference>
<reference evidence="1" key="1">
    <citation type="journal article" date="2014" name="Metallomics">
        <title>Metallothionein-like peptides involved in sequestration of Zn in the Zn-accumulating ectomycorrhizal fungus Russula atropurpurea.</title>
        <authorList>
            <person name="Leonhardt T."/>
            <person name="Sacky J."/>
            <person name="Simek P."/>
            <person name="Santrucek J."/>
            <person name="Kotrba P."/>
        </authorList>
    </citation>
    <scope>NUCLEOTIDE SEQUENCE</scope>
</reference>
<proteinExistence type="evidence at transcript level"/>
<name>A0A075QTT1_9AGAM</name>